<keyword evidence="10" id="KW-1185">Reference proteome</keyword>
<keyword evidence="1 6" id="KW-0963">Cytoplasm</keyword>
<comment type="similarity">
    <text evidence="6">Belongs to the transcriptional regulatory Rex family.</text>
</comment>
<dbReference type="NCBIfam" id="NF003996">
    <property type="entry name" value="PRK05472.2-5"/>
    <property type="match status" value="1"/>
</dbReference>
<gene>
    <name evidence="6" type="primary">rex</name>
    <name evidence="9" type="ORF">GCM10011594_25350</name>
</gene>
<dbReference type="PANTHER" id="PTHR35786:SF1">
    <property type="entry name" value="REDOX-SENSING TRANSCRIPTIONAL REPRESSOR REX 1"/>
    <property type="match status" value="1"/>
</dbReference>
<dbReference type="Gene3D" id="3.40.50.720">
    <property type="entry name" value="NAD(P)-binding Rossmann-like Domain"/>
    <property type="match status" value="1"/>
</dbReference>
<keyword evidence="2 6" id="KW-0678">Repressor</keyword>
<comment type="caution">
    <text evidence="9">The sequence shown here is derived from an EMBL/GenBank/DDBJ whole genome shotgun (WGS) entry which is preliminary data.</text>
</comment>
<dbReference type="Gene3D" id="1.10.10.10">
    <property type="entry name" value="Winged helix-like DNA-binding domain superfamily/Winged helix DNA-binding domain"/>
    <property type="match status" value="1"/>
</dbReference>
<protein>
    <recommendedName>
        <fullName evidence="6">Redox-sensing transcriptional repressor Rex</fullName>
    </recommendedName>
</protein>
<dbReference type="SUPFAM" id="SSF46785">
    <property type="entry name" value="Winged helix' DNA-binding domain"/>
    <property type="match status" value="1"/>
</dbReference>
<dbReference type="NCBIfam" id="NF003992">
    <property type="entry name" value="PRK05472.2-1"/>
    <property type="match status" value="1"/>
</dbReference>
<evidence type="ECO:0000256" key="1">
    <source>
        <dbReference type="ARBA" id="ARBA00022490"/>
    </source>
</evidence>
<evidence type="ECO:0000259" key="8">
    <source>
        <dbReference type="SMART" id="SM00881"/>
    </source>
</evidence>
<comment type="subcellular location">
    <subcellularLocation>
        <location evidence="6">Cytoplasm</location>
    </subcellularLocation>
</comment>
<dbReference type="SMART" id="SM00881">
    <property type="entry name" value="CoA_binding"/>
    <property type="match status" value="1"/>
</dbReference>
<evidence type="ECO:0000256" key="2">
    <source>
        <dbReference type="ARBA" id="ARBA00022491"/>
    </source>
</evidence>
<dbReference type="PANTHER" id="PTHR35786">
    <property type="entry name" value="REDOX-SENSING TRANSCRIPTIONAL REPRESSOR REX"/>
    <property type="match status" value="1"/>
</dbReference>
<proteinExistence type="inferred from homology"/>
<keyword evidence="5 6" id="KW-0804">Transcription</keyword>
<dbReference type="SUPFAM" id="SSF51735">
    <property type="entry name" value="NAD(P)-binding Rossmann-fold domains"/>
    <property type="match status" value="1"/>
</dbReference>
<dbReference type="EMBL" id="BMNA01000004">
    <property type="protein sequence ID" value="GGM04066.1"/>
    <property type="molecule type" value="Genomic_DNA"/>
</dbReference>
<dbReference type="InterPro" id="IPR036390">
    <property type="entry name" value="WH_DNA-bd_sf"/>
</dbReference>
<dbReference type="InterPro" id="IPR022876">
    <property type="entry name" value="Tscrpt_rep_Rex"/>
</dbReference>
<reference evidence="9" key="1">
    <citation type="journal article" date="2014" name="Int. J. Syst. Evol. Microbiol.">
        <title>Complete genome sequence of Corynebacterium casei LMG S-19264T (=DSM 44701T), isolated from a smear-ripened cheese.</title>
        <authorList>
            <consortium name="US DOE Joint Genome Institute (JGI-PGF)"/>
            <person name="Walter F."/>
            <person name="Albersmeier A."/>
            <person name="Kalinowski J."/>
            <person name="Ruckert C."/>
        </authorList>
    </citation>
    <scope>NUCLEOTIDE SEQUENCE</scope>
    <source>
        <strain evidence="9">CGMCC 4.7308</strain>
    </source>
</reference>
<dbReference type="Pfam" id="PF02629">
    <property type="entry name" value="CoA_binding"/>
    <property type="match status" value="1"/>
</dbReference>
<dbReference type="GO" id="GO:0005737">
    <property type="term" value="C:cytoplasm"/>
    <property type="evidence" value="ECO:0007669"/>
    <property type="project" value="UniProtKB-SubCell"/>
</dbReference>
<dbReference type="InterPro" id="IPR003781">
    <property type="entry name" value="CoA-bd"/>
</dbReference>
<evidence type="ECO:0000256" key="7">
    <source>
        <dbReference type="SAM" id="MobiDB-lite"/>
    </source>
</evidence>
<dbReference type="InterPro" id="IPR009718">
    <property type="entry name" value="Rex_DNA-bd_C_dom"/>
</dbReference>
<dbReference type="HAMAP" id="MF_01131">
    <property type="entry name" value="Rex"/>
    <property type="match status" value="1"/>
</dbReference>
<comment type="function">
    <text evidence="6">Modulates transcription in response to changes in cellular NADH/NAD(+) redox state.</text>
</comment>
<feature type="binding site" evidence="6">
    <location>
        <begin position="110"/>
        <end position="115"/>
    </location>
    <ligand>
        <name>NAD(+)</name>
        <dbReference type="ChEBI" id="CHEBI:57540"/>
    </ligand>
</feature>
<evidence type="ECO:0000313" key="10">
    <source>
        <dbReference type="Proteomes" id="UP000655208"/>
    </source>
</evidence>
<sequence>MTVKTAAVLDGGAPSAATSDTSRAVRSIPEATVARLATYLRVLAVLPADAVVSSAELAESAGVKPAGLRKDLSFLDSQGTRGVGYSVRALTDSIRRAIGAGRSHRVALAGLGNLGQALAGYAGFAARGLVIAALFDADPAKIGRRIGDLPIHDIADAPAVCRAEGVTIGIIATPEECAQQVADTLVRGGVRSVLDFAPGPLRVPPGVELRRVDLAVELQILAFHETRRASPVPAP</sequence>
<name>A0A917WGW0_9ACTN</name>
<dbReference type="InterPro" id="IPR036291">
    <property type="entry name" value="NAD(P)-bd_dom_sf"/>
</dbReference>
<dbReference type="AlphaFoldDB" id="A0A917WGW0"/>
<feature type="region of interest" description="Disordered" evidence="7">
    <location>
        <begin position="1"/>
        <end position="21"/>
    </location>
</feature>
<evidence type="ECO:0000256" key="6">
    <source>
        <dbReference type="HAMAP-Rule" id="MF_01131"/>
    </source>
</evidence>
<dbReference type="Pfam" id="PF06971">
    <property type="entry name" value="Put_DNA-bind_N"/>
    <property type="match status" value="1"/>
</dbReference>
<dbReference type="GO" id="GO:0045892">
    <property type="term" value="P:negative regulation of DNA-templated transcription"/>
    <property type="evidence" value="ECO:0007669"/>
    <property type="project" value="InterPro"/>
</dbReference>
<evidence type="ECO:0000313" key="9">
    <source>
        <dbReference type="EMBL" id="GGM04066.1"/>
    </source>
</evidence>
<evidence type="ECO:0000256" key="4">
    <source>
        <dbReference type="ARBA" id="ARBA00023125"/>
    </source>
</evidence>
<keyword evidence="3 6" id="KW-0805">Transcription regulation</keyword>
<dbReference type="NCBIfam" id="NF003995">
    <property type="entry name" value="PRK05472.2-4"/>
    <property type="match status" value="1"/>
</dbReference>
<dbReference type="GO" id="GO:0051775">
    <property type="term" value="P:response to redox state"/>
    <property type="evidence" value="ECO:0007669"/>
    <property type="project" value="InterPro"/>
</dbReference>
<organism evidence="9 10">
    <name type="scientific">Nakamurella endophytica</name>
    <dbReference type="NCBI Taxonomy" id="1748367"/>
    <lineage>
        <taxon>Bacteria</taxon>
        <taxon>Bacillati</taxon>
        <taxon>Actinomycetota</taxon>
        <taxon>Actinomycetes</taxon>
        <taxon>Nakamurellales</taxon>
        <taxon>Nakamurellaceae</taxon>
        <taxon>Nakamurella</taxon>
    </lineage>
</organism>
<dbReference type="RefSeq" id="WP_229674351.1">
    <property type="nucleotide sequence ID" value="NZ_BMNA01000004.1"/>
</dbReference>
<keyword evidence="6" id="KW-0520">NAD</keyword>
<comment type="caution">
    <text evidence="6">Lacks conserved residue(s) required for the propagation of feature annotation.</text>
</comment>
<feature type="domain" description="CoA-binding" evidence="8">
    <location>
        <begin position="100"/>
        <end position="200"/>
    </location>
</feature>
<keyword evidence="4 6" id="KW-0238">DNA-binding</keyword>
<dbReference type="Proteomes" id="UP000655208">
    <property type="component" value="Unassembled WGS sequence"/>
</dbReference>
<accession>A0A917WGW0</accession>
<evidence type="ECO:0000256" key="5">
    <source>
        <dbReference type="ARBA" id="ARBA00023163"/>
    </source>
</evidence>
<evidence type="ECO:0000256" key="3">
    <source>
        <dbReference type="ARBA" id="ARBA00023015"/>
    </source>
</evidence>
<dbReference type="GO" id="GO:0003677">
    <property type="term" value="F:DNA binding"/>
    <property type="evidence" value="ECO:0007669"/>
    <property type="project" value="UniProtKB-UniRule"/>
</dbReference>
<reference evidence="9" key="2">
    <citation type="submission" date="2020-09" db="EMBL/GenBank/DDBJ databases">
        <authorList>
            <person name="Sun Q."/>
            <person name="Zhou Y."/>
        </authorList>
    </citation>
    <scope>NUCLEOTIDE SEQUENCE</scope>
    <source>
        <strain evidence="9">CGMCC 4.7308</strain>
    </source>
</reference>
<dbReference type="NCBIfam" id="NF003994">
    <property type="entry name" value="PRK05472.2-3"/>
    <property type="match status" value="1"/>
</dbReference>
<comment type="subunit">
    <text evidence="6">Homodimer.</text>
</comment>
<dbReference type="InterPro" id="IPR036388">
    <property type="entry name" value="WH-like_DNA-bd_sf"/>
</dbReference>
<dbReference type="GO" id="GO:0003700">
    <property type="term" value="F:DNA-binding transcription factor activity"/>
    <property type="evidence" value="ECO:0007669"/>
    <property type="project" value="UniProtKB-UniRule"/>
</dbReference>